<organism evidence="1 2">
    <name type="scientific">Aristaeella lactis</name>
    <dbReference type="NCBI Taxonomy" id="3046383"/>
    <lineage>
        <taxon>Bacteria</taxon>
        <taxon>Bacillati</taxon>
        <taxon>Bacillota</taxon>
        <taxon>Clostridia</taxon>
        <taxon>Eubacteriales</taxon>
        <taxon>Aristaeellaceae</taxon>
        <taxon>Aristaeella</taxon>
    </lineage>
</organism>
<accession>A0AC61PNR8</accession>
<comment type="caution">
    <text evidence="1">The sequence shown here is derived from an EMBL/GenBank/DDBJ whole genome shotgun (WGS) entry which is preliminary data.</text>
</comment>
<gene>
    <name evidence="1" type="ORF">SAMN06297397_2534</name>
</gene>
<dbReference type="EMBL" id="FWXZ01000006">
    <property type="protein sequence ID" value="SMC79502.1"/>
    <property type="molecule type" value="Genomic_DNA"/>
</dbReference>
<reference evidence="1" key="1">
    <citation type="submission" date="2017-04" db="EMBL/GenBank/DDBJ databases">
        <authorList>
            <person name="Varghese N."/>
            <person name="Submissions S."/>
        </authorList>
    </citation>
    <scope>NUCLEOTIDE SEQUENCE</scope>
    <source>
        <strain evidence="1">WTE2008</strain>
    </source>
</reference>
<name>A0AC61PNR8_9FIRM</name>
<evidence type="ECO:0000313" key="2">
    <source>
        <dbReference type="Proteomes" id="UP000192328"/>
    </source>
</evidence>
<proteinExistence type="predicted"/>
<evidence type="ECO:0000313" key="1">
    <source>
        <dbReference type="EMBL" id="SMC79502.1"/>
    </source>
</evidence>
<protein>
    <submittedName>
        <fullName evidence="1">Uncharacterized protein</fullName>
    </submittedName>
</protein>
<keyword evidence="2" id="KW-1185">Reference proteome</keyword>
<dbReference type="Proteomes" id="UP000192328">
    <property type="component" value="Unassembled WGS sequence"/>
</dbReference>
<sequence>MKKRILCLVLVLCAAMVMTACKQKEVYPTEPAAASQSQQQGTVEQQDPQQIFSEGEKNDDVDWDSIDYNPASEEDEDYEELIDNSASAGDVITPIPAVKGQYAGATPVIIDPVDAPTATPLPPLNFTYETYTAEKLRLSFKGPSYWIPDDSSADTYTLTNPDTSMDYEAQLSIHLEPVDKNLSKDELKKELINRLTKLGGEGFSKFERSNTAGRKFMNADGVYANYTATIQKDRQTIKVAGRMIIACVNKTLYILHVTYPRGYAKPYIEDDSSVYNTFRHSVKTISN</sequence>